<dbReference type="Pfam" id="PF00072">
    <property type="entry name" value="Response_reg"/>
    <property type="match status" value="1"/>
</dbReference>
<dbReference type="Gene3D" id="3.40.50.2300">
    <property type="match status" value="1"/>
</dbReference>
<evidence type="ECO:0000313" key="12">
    <source>
        <dbReference type="EMBL" id="MFF3572933.1"/>
    </source>
</evidence>
<dbReference type="SMART" id="SM00448">
    <property type="entry name" value="REC"/>
    <property type="match status" value="1"/>
</dbReference>
<evidence type="ECO:0000256" key="3">
    <source>
        <dbReference type="ARBA" id="ARBA00022553"/>
    </source>
</evidence>
<keyword evidence="6 9" id="KW-0238">DNA-binding</keyword>
<keyword evidence="4 9" id="KW-0902">Two-component regulatory system</keyword>
<dbReference type="PANTHER" id="PTHR45526:SF1">
    <property type="entry name" value="TRANSCRIPTIONAL REGULATORY PROTEIN DCUR-RELATED"/>
    <property type="match status" value="1"/>
</dbReference>
<dbReference type="PANTHER" id="PTHR45526">
    <property type="entry name" value="TRANSCRIPTIONAL REGULATORY PROTEIN DPIA"/>
    <property type="match status" value="1"/>
</dbReference>
<feature type="modified residue" description="4-aspartylphosphate" evidence="10">
    <location>
        <position position="54"/>
    </location>
</feature>
<organism evidence="12 13">
    <name type="scientific">Nocardia jiangxiensis</name>
    <dbReference type="NCBI Taxonomy" id="282685"/>
    <lineage>
        <taxon>Bacteria</taxon>
        <taxon>Bacillati</taxon>
        <taxon>Actinomycetota</taxon>
        <taxon>Actinomycetes</taxon>
        <taxon>Mycobacteriales</taxon>
        <taxon>Nocardiaceae</taxon>
        <taxon>Nocardia</taxon>
    </lineage>
</organism>
<evidence type="ECO:0000256" key="9">
    <source>
        <dbReference type="PIRNR" id="PIRNR006171"/>
    </source>
</evidence>
<dbReference type="InterPro" id="IPR024187">
    <property type="entry name" value="Sig_transdc_resp-reg_cit/mal"/>
</dbReference>
<comment type="caution">
    <text evidence="12">The sequence shown here is derived from an EMBL/GenBank/DDBJ whole genome shotgun (WGS) entry which is preliminary data.</text>
</comment>
<dbReference type="InterPro" id="IPR011006">
    <property type="entry name" value="CheY-like_superfamily"/>
</dbReference>
<sequence>MIRTLVVDDDPMAVSVHRQFTERVEGFEVIGEATSGAAALRAVQSQQPELLLLDMYLPDLDGLEVLRRLRGSSAPVDVIAITSAKDVDVLRSAMHLGVVHYVVKPFTFRTFRERLDSYAAARAQLDRMRAPAQGDIDRLYGRLRSSGEQSLPKGISAATLTHVTDTVRALADGLTASELSERVGFSHAAARRYLKFLHDTGAVQVALRYGAAGRPEHLYRWSGT</sequence>
<dbReference type="SUPFAM" id="SSF46785">
    <property type="entry name" value="Winged helix' DNA-binding domain"/>
    <property type="match status" value="1"/>
</dbReference>
<dbReference type="SUPFAM" id="SSF52172">
    <property type="entry name" value="CheY-like"/>
    <property type="match status" value="1"/>
</dbReference>
<evidence type="ECO:0000259" key="11">
    <source>
        <dbReference type="PROSITE" id="PS50110"/>
    </source>
</evidence>
<dbReference type="InterPro" id="IPR001789">
    <property type="entry name" value="Sig_transdc_resp-reg_receiver"/>
</dbReference>
<keyword evidence="2 9" id="KW-0963">Cytoplasm</keyword>
<evidence type="ECO:0000256" key="7">
    <source>
        <dbReference type="ARBA" id="ARBA00023159"/>
    </source>
</evidence>
<keyword evidence="3 10" id="KW-0597">Phosphoprotein</keyword>
<dbReference type="InterPro" id="IPR051271">
    <property type="entry name" value="2C-system_Tx_regulators"/>
</dbReference>
<comment type="subcellular location">
    <subcellularLocation>
        <location evidence="1 9">Cytoplasm</location>
    </subcellularLocation>
</comment>
<keyword evidence="8 9" id="KW-0804">Transcription</keyword>
<keyword evidence="7 9" id="KW-0010">Activator</keyword>
<dbReference type="Proteomes" id="UP001601992">
    <property type="component" value="Unassembled WGS sequence"/>
</dbReference>
<evidence type="ECO:0000256" key="8">
    <source>
        <dbReference type="ARBA" id="ARBA00023163"/>
    </source>
</evidence>
<evidence type="ECO:0000256" key="2">
    <source>
        <dbReference type="ARBA" id="ARBA00022490"/>
    </source>
</evidence>
<dbReference type="PROSITE" id="PS50110">
    <property type="entry name" value="RESPONSE_REGULATORY"/>
    <property type="match status" value="1"/>
</dbReference>
<dbReference type="PIRSF" id="PIRSF006171">
    <property type="entry name" value="RR_citrat_malat"/>
    <property type="match status" value="1"/>
</dbReference>
<proteinExistence type="predicted"/>
<evidence type="ECO:0000256" key="5">
    <source>
        <dbReference type="ARBA" id="ARBA00023015"/>
    </source>
</evidence>
<evidence type="ECO:0000313" key="13">
    <source>
        <dbReference type="Proteomes" id="UP001601992"/>
    </source>
</evidence>
<dbReference type="RefSeq" id="WP_387406235.1">
    <property type="nucleotide sequence ID" value="NZ_JBIAQY010000016.1"/>
</dbReference>
<name>A0ABW6SBF0_9NOCA</name>
<protein>
    <recommendedName>
        <fullName evidence="9">Transcriptional regulatory protein</fullName>
    </recommendedName>
</protein>
<reference evidence="12 13" key="1">
    <citation type="submission" date="2024-10" db="EMBL/GenBank/DDBJ databases">
        <title>The Natural Products Discovery Center: Release of the First 8490 Sequenced Strains for Exploring Actinobacteria Biosynthetic Diversity.</title>
        <authorList>
            <person name="Kalkreuter E."/>
            <person name="Kautsar S.A."/>
            <person name="Yang D."/>
            <person name="Bader C.D."/>
            <person name="Teijaro C.N."/>
            <person name="Fluegel L."/>
            <person name="Davis C.M."/>
            <person name="Simpson J.R."/>
            <person name="Lauterbach L."/>
            <person name="Steele A.D."/>
            <person name="Gui C."/>
            <person name="Meng S."/>
            <person name="Li G."/>
            <person name="Viehrig K."/>
            <person name="Ye F."/>
            <person name="Su P."/>
            <person name="Kiefer A.F."/>
            <person name="Nichols A."/>
            <person name="Cepeda A.J."/>
            <person name="Yan W."/>
            <person name="Fan B."/>
            <person name="Jiang Y."/>
            <person name="Adhikari A."/>
            <person name="Zheng C.-J."/>
            <person name="Schuster L."/>
            <person name="Cowan T.M."/>
            <person name="Smanski M.J."/>
            <person name="Chevrette M.G."/>
            <person name="De Carvalho L.P.S."/>
            <person name="Shen B."/>
        </authorList>
    </citation>
    <scope>NUCLEOTIDE SEQUENCE [LARGE SCALE GENOMIC DNA]</scope>
    <source>
        <strain evidence="12 13">NPDC002593</strain>
    </source>
</reference>
<dbReference type="EMBL" id="JBIAQY010000016">
    <property type="protein sequence ID" value="MFF3572933.1"/>
    <property type="molecule type" value="Genomic_DNA"/>
</dbReference>
<gene>
    <name evidence="12" type="ORF">ACFYXQ_34725</name>
</gene>
<dbReference type="CDD" id="cd19925">
    <property type="entry name" value="REC_citrate_TCS"/>
    <property type="match status" value="1"/>
</dbReference>
<keyword evidence="13" id="KW-1185">Reference proteome</keyword>
<evidence type="ECO:0000256" key="4">
    <source>
        <dbReference type="ARBA" id="ARBA00023012"/>
    </source>
</evidence>
<keyword evidence="5 9" id="KW-0805">Transcription regulation</keyword>
<evidence type="ECO:0000256" key="6">
    <source>
        <dbReference type="ARBA" id="ARBA00023125"/>
    </source>
</evidence>
<evidence type="ECO:0000256" key="1">
    <source>
        <dbReference type="ARBA" id="ARBA00004496"/>
    </source>
</evidence>
<accession>A0ABW6SBF0</accession>
<dbReference type="InterPro" id="IPR036390">
    <property type="entry name" value="WH_DNA-bd_sf"/>
</dbReference>
<evidence type="ECO:0000256" key="10">
    <source>
        <dbReference type="PROSITE-ProRule" id="PRU00169"/>
    </source>
</evidence>
<feature type="domain" description="Response regulatory" evidence="11">
    <location>
        <begin position="3"/>
        <end position="119"/>
    </location>
</feature>